<dbReference type="EMBL" id="CP073249">
    <property type="protein sequence ID" value="QUF05445.1"/>
    <property type="molecule type" value="Genomic_DNA"/>
</dbReference>
<dbReference type="AlphaFoldDB" id="A0AA45R593"/>
<dbReference type="Proteomes" id="UP000677152">
    <property type="component" value="Chromosome"/>
</dbReference>
<proteinExistence type="predicted"/>
<reference evidence="1" key="1">
    <citation type="submission" date="2021-04" db="EMBL/GenBank/DDBJ databases">
        <title>Genomic sequence of Actinosynnema pretiosum subsp. pretiosum ATCC 31280 (C-14919).</title>
        <authorList>
            <person name="Bai L."/>
            <person name="Wang X."/>
            <person name="Xiao Y."/>
        </authorList>
    </citation>
    <scope>NUCLEOTIDE SEQUENCE</scope>
    <source>
        <strain evidence="1">ATCC 31280</strain>
    </source>
</reference>
<accession>A0AA45R593</accession>
<evidence type="ECO:0000313" key="1">
    <source>
        <dbReference type="EMBL" id="QUF05445.1"/>
    </source>
</evidence>
<protein>
    <submittedName>
        <fullName evidence="1">Uncharacterized protein</fullName>
    </submittedName>
</protein>
<sequence>MVTSRRSLTALRAGCGVEPLRLAPMSRAESLGLLVRHLGASALDDPAVAELARRCADLPLSLSIVAA</sequence>
<gene>
    <name evidence="1" type="ORF">KCV87_04900</name>
</gene>
<organism evidence="1 2">
    <name type="scientific">Actinosynnema pretiosum subsp. pretiosum</name>
    <dbReference type="NCBI Taxonomy" id="103721"/>
    <lineage>
        <taxon>Bacteria</taxon>
        <taxon>Bacillati</taxon>
        <taxon>Actinomycetota</taxon>
        <taxon>Actinomycetes</taxon>
        <taxon>Pseudonocardiales</taxon>
        <taxon>Pseudonocardiaceae</taxon>
        <taxon>Actinosynnema</taxon>
    </lineage>
</organism>
<evidence type="ECO:0000313" key="2">
    <source>
        <dbReference type="Proteomes" id="UP000677152"/>
    </source>
</evidence>
<name>A0AA45R593_9PSEU</name>